<dbReference type="Proteomes" id="UP001317191">
    <property type="component" value="Unassembled WGS sequence"/>
</dbReference>
<reference evidence="1 2" key="1">
    <citation type="submission" date="2022-05" db="EMBL/GenBank/DDBJ databases">
        <title>Flavobacterium sp., isolated from activated sludge.</title>
        <authorList>
            <person name="Ran Q."/>
        </authorList>
    </citation>
    <scope>NUCLEOTIDE SEQUENCE [LARGE SCALE GENOMIC DNA]</scope>
    <source>
        <strain evidence="1 2">HXWNR70</strain>
    </source>
</reference>
<dbReference type="InterPro" id="IPR046732">
    <property type="entry name" value="DUF6624"/>
</dbReference>
<evidence type="ECO:0000313" key="2">
    <source>
        <dbReference type="Proteomes" id="UP001317191"/>
    </source>
</evidence>
<keyword evidence="2" id="KW-1185">Reference proteome</keyword>
<evidence type="ECO:0000313" key="1">
    <source>
        <dbReference type="EMBL" id="MCL9809597.1"/>
    </source>
</evidence>
<sequence>MIRYIVFLLLLFVNTVFSQINKEELTKELSEIDHSLKLGSMKFLSVVMNNGAASKEAKLFWLDNAVTDSVSVTKASKILEKNGFIDQELVGNQLSKVLYKRILRSGHKTMEKHIDLFFKAFKEGKIKAEDYAIYYDTYCVKKGVPQKYGTQMWQKSKDSKLYFFPIENPEAVDQIRKEELGLQSLKESFYPWDLNEYQKNLDKSILFLEEIKG</sequence>
<gene>
    <name evidence="1" type="ORF">NAT50_09530</name>
</gene>
<comment type="caution">
    <text evidence="1">The sequence shown here is derived from an EMBL/GenBank/DDBJ whole genome shotgun (WGS) entry which is preliminary data.</text>
</comment>
<dbReference type="RefSeq" id="WP_250593049.1">
    <property type="nucleotide sequence ID" value="NZ_JAMLJM010000007.1"/>
</dbReference>
<name>A0ABT0TQ28_9FLAO</name>
<protein>
    <submittedName>
        <fullName evidence="1">Uncharacterized protein</fullName>
    </submittedName>
</protein>
<accession>A0ABT0TQ28</accession>
<organism evidence="1 2">
    <name type="scientific">Flavobacterium luminosum</name>
    <dbReference type="NCBI Taxonomy" id="2949086"/>
    <lineage>
        <taxon>Bacteria</taxon>
        <taxon>Pseudomonadati</taxon>
        <taxon>Bacteroidota</taxon>
        <taxon>Flavobacteriia</taxon>
        <taxon>Flavobacteriales</taxon>
        <taxon>Flavobacteriaceae</taxon>
        <taxon>Flavobacterium</taxon>
    </lineage>
</organism>
<proteinExistence type="predicted"/>
<dbReference type="Pfam" id="PF20329">
    <property type="entry name" value="DUF6624"/>
    <property type="match status" value="1"/>
</dbReference>
<dbReference type="EMBL" id="JAMLJM010000007">
    <property type="protein sequence ID" value="MCL9809597.1"/>
    <property type="molecule type" value="Genomic_DNA"/>
</dbReference>